<gene>
    <name evidence="1" type="ORF">PAPYR_2928</name>
</gene>
<accession>A0ABQ8UT36</accession>
<comment type="caution">
    <text evidence="1">The sequence shown here is derived from an EMBL/GenBank/DDBJ whole genome shotgun (WGS) entry which is preliminary data.</text>
</comment>
<protein>
    <submittedName>
        <fullName evidence="1">Uncharacterized protein</fullName>
    </submittedName>
</protein>
<dbReference type="Proteomes" id="UP001141327">
    <property type="component" value="Unassembled WGS sequence"/>
</dbReference>
<evidence type="ECO:0000313" key="1">
    <source>
        <dbReference type="EMBL" id="KAJ4460700.1"/>
    </source>
</evidence>
<dbReference type="EMBL" id="JAPMOS010000011">
    <property type="protein sequence ID" value="KAJ4460700.1"/>
    <property type="molecule type" value="Genomic_DNA"/>
</dbReference>
<name>A0ABQ8UT36_9EUKA</name>
<evidence type="ECO:0000313" key="2">
    <source>
        <dbReference type="Proteomes" id="UP001141327"/>
    </source>
</evidence>
<proteinExistence type="predicted"/>
<keyword evidence="2" id="KW-1185">Reference proteome</keyword>
<sequence length="554" mass="60090">MTTAAVENPILPPLCFFCHKDLPTCECPLARVLLLAQKHDYTRARLVFKNEVCIFSVEIKPSQLKSRIYMAAFHKHFGLFRVLGPNSPQIQAFHPLASAADLQCFLHDRLSYRISHQNEELRRPELHELQQRFGTARDALAKYTRESKHDTDRRLAQGEFDDVLQQPHHHHESEPNLRDLISVATEAYQSLRAYRLAHGLGEVPTQQAQDVKTVRNGPEFEGLAGRVALPARLAAFPQGLVLGALPNVRFAFKARAEQEKPPPGAQLEFDFLLVGPLGGTPVGSAPRVEEPRAIGTETGAGAEEAEEAPVDVEVLEVIECKTNPQDIPASLVSLRRGLAYLATGFPGATFPHGGRQYRFSPASFRAFRPLAEACPPSSAPCEAFVDRLRYYTRPFRRFDGLSAQASKAILAEVERPRWALARQAALVAAAAPGGQARADPTIEEFYRHVVGPVGGGALPPASPPPAAPGAAGRPGGAVKGIPLSGEPVGETLFVAEIGWLLARGRIELISPLLERRRPGSQWAPDADLEGYEQYGGEMVGAEEAGAEGAEAGAG</sequence>
<organism evidence="1 2">
    <name type="scientific">Paratrimastix pyriformis</name>
    <dbReference type="NCBI Taxonomy" id="342808"/>
    <lineage>
        <taxon>Eukaryota</taxon>
        <taxon>Metamonada</taxon>
        <taxon>Preaxostyla</taxon>
        <taxon>Paratrimastigidae</taxon>
        <taxon>Paratrimastix</taxon>
    </lineage>
</organism>
<reference evidence="1" key="1">
    <citation type="journal article" date="2022" name="bioRxiv">
        <title>Genomics of Preaxostyla Flagellates Illuminates Evolutionary Transitions and the Path Towards Mitochondrial Loss.</title>
        <authorList>
            <person name="Novak L.V.F."/>
            <person name="Treitli S.C."/>
            <person name="Pyrih J."/>
            <person name="Halakuc P."/>
            <person name="Pipaliya S.V."/>
            <person name="Vacek V."/>
            <person name="Brzon O."/>
            <person name="Soukal P."/>
            <person name="Eme L."/>
            <person name="Dacks J.B."/>
            <person name="Karnkowska A."/>
            <person name="Elias M."/>
            <person name="Hampl V."/>
        </authorList>
    </citation>
    <scope>NUCLEOTIDE SEQUENCE</scope>
    <source>
        <strain evidence="1">RCP-MX</strain>
    </source>
</reference>